<dbReference type="EMBL" id="SUMC01000029">
    <property type="protein sequence ID" value="TKA08671.1"/>
    <property type="molecule type" value="Genomic_DNA"/>
</dbReference>
<dbReference type="GO" id="GO:0016887">
    <property type="term" value="F:ATP hydrolysis activity"/>
    <property type="evidence" value="ECO:0007669"/>
    <property type="project" value="InterPro"/>
</dbReference>
<dbReference type="InterPro" id="IPR016300">
    <property type="entry name" value="ATPase_ArsA/GET3"/>
</dbReference>
<dbReference type="RefSeq" id="WP_136726600.1">
    <property type="nucleotide sequence ID" value="NZ_SUMC01000029.1"/>
</dbReference>
<protein>
    <submittedName>
        <fullName evidence="4">ArsA family ATPase</fullName>
    </submittedName>
</protein>
<evidence type="ECO:0000259" key="2">
    <source>
        <dbReference type="Pfam" id="PF02374"/>
    </source>
</evidence>
<feature type="domain" description="ArsA HSP20-like" evidence="3">
    <location>
        <begin position="341"/>
        <end position="400"/>
    </location>
</feature>
<dbReference type="Gene3D" id="3.40.50.300">
    <property type="entry name" value="P-loop containing nucleotide triphosphate hydrolases"/>
    <property type="match status" value="1"/>
</dbReference>
<dbReference type="Pfam" id="PF17886">
    <property type="entry name" value="ArsA_HSP20"/>
    <property type="match status" value="1"/>
</dbReference>
<keyword evidence="5" id="KW-1185">Reference proteome</keyword>
<dbReference type="Gene3D" id="2.60.40.790">
    <property type="match status" value="1"/>
</dbReference>
<organism evidence="4 5">
    <name type="scientific">Actinacidiphila oryziradicis</name>
    <dbReference type="NCBI Taxonomy" id="2571141"/>
    <lineage>
        <taxon>Bacteria</taxon>
        <taxon>Bacillati</taxon>
        <taxon>Actinomycetota</taxon>
        <taxon>Actinomycetes</taxon>
        <taxon>Kitasatosporales</taxon>
        <taxon>Streptomycetaceae</taxon>
        <taxon>Actinacidiphila</taxon>
    </lineage>
</organism>
<comment type="caution">
    <text evidence="4">The sequence shown here is derived from an EMBL/GenBank/DDBJ whole genome shotgun (WGS) entry which is preliminary data.</text>
</comment>
<dbReference type="InterPro" id="IPR027417">
    <property type="entry name" value="P-loop_NTPase"/>
</dbReference>
<reference evidence="4 5" key="1">
    <citation type="submission" date="2019-04" db="EMBL/GenBank/DDBJ databases">
        <title>Streptomyces oryziradicis sp. nov., a novel actinomycete isolated from rhizosphere soil of rice (Oryza sativa L.).</title>
        <authorList>
            <person name="Li C."/>
        </authorList>
    </citation>
    <scope>NUCLEOTIDE SEQUENCE [LARGE SCALE GENOMIC DNA]</scope>
    <source>
        <strain evidence="4 5">NEAU-C40</strain>
    </source>
</reference>
<name>A0A4U0SKP1_9ACTN</name>
<sequence length="409" mass="42981">MRTLLITGPGGAGRTTVAAATAAATAARGLRVLLLSADHGAGLDTVLGTPLGAGTVPTQVTGAPGLWAARIDATASFRKDATDLQDHLGALFDLLGAAPLDPEEITELPGAEVLTLLRALREAAAGAGTPDAWDVVVADLPPTHTALAVLSLPEQLRRYLRRLVPAERQAARALRPVLAQLAGVPMPDERLYEAAGRVERELGAAQAVLQDAGTTVRLVVEPGPSSDAALRTARAALALFGHRLEAVIANRLLPTGSADPFLGGLSGQQQKHLKTLYTEYEEHGHQGTAVHEVPHLGRDPRGADDLATLGRTMAAAAHPGPGGAAGPPWTVEDRLSADGYFLWRLPLPGATRDSLDLVRRGEELVIDVAGFRRIVRLPSALRRCTVAGAALREGVLQVRFTPDPQIWPR</sequence>
<dbReference type="InterPro" id="IPR025723">
    <property type="entry name" value="ArsA/GET3_ATPase-like"/>
</dbReference>
<dbReference type="InterPro" id="IPR008978">
    <property type="entry name" value="HSP20-like_chaperone"/>
</dbReference>
<accession>A0A4U0SKP1</accession>
<evidence type="ECO:0000313" key="5">
    <source>
        <dbReference type="Proteomes" id="UP000305778"/>
    </source>
</evidence>
<evidence type="ECO:0000256" key="1">
    <source>
        <dbReference type="ARBA" id="ARBA00011040"/>
    </source>
</evidence>
<evidence type="ECO:0000313" key="4">
    <source>
        <dbReference type="EMBL" id="TKA08671.1"/>
    </source>
</evidence>
<dbReference type="PANTHER" id="PTHR10803:SF3">
    <property type="entry name" value="ATPASE GET3"/>
    <property type="match status" value="1"/>
</dbReference>
<feature type="domain" description="ArsA/GET3 Anion-transporting ATPase-like" evidence="2">
    <location>
        <begin position="1"/>
        <end position="313"/>
    </location>
</feature>
<dbReference type="InterPro" id="IPR040612">
    <property type="entry name" value="ArsA_HSP20-like"/>
</dbReference>
<gene>
    <name evidence="4" type="ORF">FCI23_27345</name>
</gene>
<dbReference type="Proteomes" id="UP000305778">
    <property type="component" value="Unassembled WGS sequence"/>
</dbReference>
<dbReference type="AlphaFoldDB" id="A0A4U0SKP1"/>
<dbReference type="SUPFAM" id="SSF52540">
    <property type="entry name" value="P-loop containing nucleoside triphosphate hydrolases"/>
    <property type="match status" value="1"/>
</dbReference>
<comment type="similarity">
    <text evidence="1">Belongs to the arsA ATPase family.</text>
</comment>
<dbReference type="Pfam" id="PF02374">
    <property type="entry name" value="ArsA_ATPase"/>
    <property type="match status" value="1"/>
</dbReference>
<dbReference type="OrthoDB" id="9780677at2"/>
<dbReference type="GO" id="GO:0005524">
    <property type="term" value="F:ATP binding"/>
    <property type="evidence" value="ECO:0007669"/>
    <property type="project" value="InterPro"/>
</dbReference>
<evidence type="ECO:0000259" key="3">
    <source>
        <dbReference type="Pfam" id="PF17886"/>
    </source>
</evidence>
<dbReference type="PANTHER" id="PTHR10803">
    <property type="entry name" value="ARSENICAL PUMP-DRIVING ATPASE ARSENITE-TRANSLOCATING ATPASE"/>
    <property type="match status" value="1"/>
</dbReference>
<proteinExistence type="inferred from homology"/>